<evidence type="ECO:0000313" key="1">
    <source>
        <dbReference type="EMBL" id="VVQ21358.1"/>
    </source>
</evidence>
<dbReference type="Proteomes" id="UP000327191">
    <property type="component" value="Unassembled WGS sequence"/>
</dbReference>
<organism evidence="1 2">
    <name type="scientific">Pseudomonas fluorescens</name>
    <dbReference type="NCBI Taxonomy" id="294"/>
    <lineage>
        <taxon>Bacteria</taxon>
        <taxon>Pseudomonadati</taxon>
        <taxon>Pseudomonadota</taxon>
        <taxon>Gammaproteobacteria</taxon>
        <taxon>Pseudomonadales</taxon>
        <taxon>Pseudomonadaceae</taxon>
        <taxon>Pseudomonas</taxon>
    </lineage>
</organism>
<reference evidence="1 2" key="1">
    <citation type="submission" date="2019-09" db="EMBL/GenBank/DDBJ databases">
        <authorList>
            <person name="Chandra G."/>
            <person name="Truman W A."/>
        </authorList>
    </citation>
    <scope>NUCLEOTIDE SEQUENCE [LARGE SCALE GENOMIC DNA]</scope>
    <source>
        <strain evidence="1">PS938</strain>
    </source>
</reference>
<gene>
    <name evidence="1" type="ORF">PS938_05041</name>
</gene>
<dbReference type="EMBL" id="CABVJE010000026">
    <property type="protein sequence ID" value="VVQ21358.1"/>
    <property type="molecule type" value="Genomic_DNA"/>
</dbReference>
<accession>A0A5E7VFE9</accession>
<name>A0A5E7VFE9_PSEFL</name>
<dbReference type="AlphaFoldDB" id="A0A5E7VFE9"/>
<proteinExistence type="predicted"/>
<evidence type="ECO:0000313" key="2">
    <source>
        <dbReference type="Proteomes" id="UP000327191"/>
    </source>
</evidence>
<sequence>MVVNDDAYFLIYRVVLAAIASKLAPTVGCVVA</sequence>
<protein>
    <submittedName>
        <fullName evidence="1">Uncharacterized protein</fullName>
    </submittedName>
</protein>